<evidence type="ECO:0000256" key="2">
    <source>
        <dbReference type="ARBA" id="ARBA00022741"/>
    </source>
</evidence>
<protein>
    <submittedName>
        <fullName evidence="7">Gtpase grn1</fullName>
    </submittedName>
</protein>
<name>A0AAQ3M0C6_9PEZI</name>
<dbReference type="InterPro" id="IPR014813">
    <property type="entry name" value="Gnl3_N_dom"/>
</dbReference>
<evidence type="ECO:0000313" key="8">
    <source>
        <dbReference type="Proteomes" id="UP001303373"/>
    </source>
</evidence>
<dbReference type="GO" id="GO:0005525">
    <property type="term" value="F:GTP binding"/>
    <property type="evidence" value="ECO:0007669"/>
    <property type="project" value="UniProtKB-KW"/>
</dbReference>
<dbReference type="GO" id="GO:0005730">
    <property type="term" value="C:nucleolus"/>
    <property type="evidence" value="ECO:0007669"/>
    <property type="project" value="TreeGrafter"/>
</dbReference>
<keyword evidence="4" id="KW-0539">Nucleus</keyword>
<keyword evidence="8" id="KW-1185">Reference proteome</keyword>
<feature type="region of interest" description="Disordered" evidence="5">
    <location>
        <begin position="1"/>
        <end position="52"/>
    </location>
</feature>
<dbReference type="Pfam" id="PF08701">
    <property type="entry name" value="GN3L_Grn1"/>
    <property type="match status" value="1"/>
</dbReference>
<evidence type="ECO:0000256" key="4">
    <source>
        <dbReference type="ARBA" id="ARBA00023242"/>
    </source>
</evidence>
<keyword evidence="3" id="KW-0342">GTP-binding</keyword>
<dbReference type="InterPro" id="IPR023179">
    <property type="entry name" value="GTP-bd_ortho_bundle_sf"/>
</dbReference>
<evidence type="ECO:0000259" key="6">
    <source>
        <dbReference type="Pfam" id="PF08701"/>
    </source>
</evidence>
<dbReference type="AlphaFoldDB" id="A0AAQ3M0C6"/>
<gene>
    <name evidence="7" type="ORF">R9X50_00201000</name>
</gene>
<dbReference type="InterPro" id="IPR050755">
    <property type="entry name" value="TRAFAC_YlqF/YawG_RiboMat"/>
</dbReference>
<evidence type="ECO:0000256" key="3">
    <source>
        <dbReference type="ARBA" id="ARBA00023134"/>
    </source>
</evidence>
<proteinExistence type="predicted"/>
<evidence type="ECO:0000256" key="5">
    <source>
        <dbReference type="SAM" id="MobiDB-lite"/>
    </source>
</evidence>
<dbReference type="EMBL" id="CP138582">
    <property type="protein sequence ID" value="WPG99199.1"/>
    <property type="molecule type" value="Genomic_DNA"/>
</dbReference>
<evidence type="ECO:0000256" key="1">
    <source>
        <dbReference type="ARBA" id="ARBA00004123"/>
    </source>
</evidence>
<feature type="compositionally biased region" description="Acidic residues" evidence="5">
    <location>
        <begin position="115"/>
        <end position="126"/>
    </location>
</feature>
<sequence>MKVGKPQSKRVSVRLRHKIQKSSAAKQRKNRKEAKKNPQWVSRLKKDPGIPNLFPFKAKVLAEIEEARRRKEEEQQNKREIAKAQRLGIAVPEAGVSAEVEDDEDEELMDHTGDVDDDDEMDDDDSNPMAALLASAQARAQTYSKDDENEDDENETDKKKNAKQSKSAVTIKEPIKRVLPKQALEDPVKAVSALLVRMQTTQDGIQRMIDYYQVPALVTSGTDFNSRFLVEVARKRGRLGKGGVPNLHAAALTVLGDLNEERLLLPTPQIKKTSSAAGKGEVQIVSTMAQPFRLEGLWADDGKLRGDGAMAMES</sequence>
<dbReference type="PANTHER" id="PTHR11089:SF30">
    <property type="entry name" value="GUANINE NUCLEOTIDE-BINDING PROTEIN-LIKE 3 HOMOLOG"/>
    <property type="match status" value="1"/>
</dbReference>
<feature type="compositionally biased region" description="Acidic residues" evidence="5">
    <location>
        <begin position="99"/>
        <end position="108"/>
    </location>
</feature>
<evidence type="ECO:0000313" key="7">
    <source>
        <dbReference type="EMBL" id="WPG99199.1"/>
    </source>
</evidence>
<feature type="domain" description="Guanine nucleotide-binding protein-like 3 N-terminal" evidence="6">
    <location>
        <begin position="13"/>
        <end position="86"/>
    </location>
</feature>
<dbReference type="Proteomes" id="UP001303373">
    <property type="component" value="Chromosome 3"/>
</dbReference>
<comment type="subcellular location">
    <subcellularLocation>
        <location evidence="1">Nucleus</location>
    </subcellularLocation>
</comment>
<feature type="compositionally biased region" description="Basic residues" evidence="5">
    <location>
        <begin position="7"/>
        <end position="34"/>
    </location>
</feature>
<feature type="compositionally biased region" description="Basic and acidic residues" evidence="5">
    <location>
        <begin position="68"/>
        <end position="83"/>
    </location>
</feature>
<dbReference type="PANTHER" id="PTHR11089">
    <property type="entry name" value="GTP-BINDING PROTEIN-RELATED"/>
    <property type="match status" value="1"/>
</dbReference>
<feature type="region of interest" description="Disordered" evidence="5">
    <location>
        <begin position="68"/>
        <end position="168"/>
    </location>
</feature>
<keyword evidence="2" id="KW-0547">Nucleotide-binding</keyword>
<reference evidence="7 8" key="1">
    <citation type="submission" date="2023-11" db="EMBL/GenBank/DDBJ databases">
        <title>An acidophilic fungus is an integral part of prey digestion in a carnivorous sundew plant.</title>
        <authorList>
            <person name="Tsai I.J."/>
        </authorList>
    </citation>
    <scope>NUCLEOTIDE SEQUENCE [LARGE SCALE GENOMIC DNA]</scope>
    <source>
        <strain evidence="7">169a</strain>
    </source>
</reference>
<organism evidence="7 8">
    <name type="scientific">Acrodontium crateriforme</name>
    <dbReference type="NCBI Taxonomy" id="150365"/>
    <lineage>
        <taxon>Eukaryota</taxon>
        <taxon>Fungi</taxon>
        <taxon>Dikarya</taxon>
        <taxon>Ascomycota</taxon>
        <taxon>Pezizomycotina</taxon>
        <taxon>Dothideomycetes</taxon>
        <taxon>Dothideomycetidae</taxon>
        <taxon>Mycosphaerellales</taxon>
        <taxon>Teratosphaeriaceae</taxon>
        <taxon>Acrodontium</taxon>
    </lineage>
</organism>
<feature type="compositionally biased region" description="Low complexity" evidence="5">
    <location>
        <begin position="130"/>
        <end position="141"/>
    </location>
</feature>
<accession>A0AAQ3M0C6</accession>
<dbReference type="Gene3D" id="1.10.1580.10">
    <property type="match status" value="1"/>
</dbReference>